<organism evidence="1 2">
    <name type="scientific">Streptomyces evansiae</name>
    <dbReference type="NCBI Taxonomy" id="3075535"/>
    <lineage>
        <taxon>Bacteria</taxon>
        <taxon>Bacillati</taxon>
        <taxon>Actinomycetota</taxon>
        <taxon>Actinomycetes</taxon>
        <taxon>Kitasatosporales</taxon>
        <taxon>Streptomycetaceae</taxon>
        <taxon>Streptomyces</taxon>
    </lineage>
</organism>
<protein>
    <submittedName>
        <fullName evidence="1">Uncharacterized protein</fullName>
    </submittedName>
</protein>
<dbReference type="Proteomes" id="UP001183610">
    <property type="component" value="Unassembled WGS sequence"/>
</dbReference>
<gene>
    <name evidence="1" type="ORF">RM698_01440</name>
</gene>
<evidence type="ECO:0000313" key="1">
    <source>
        <dbReference type="EMBL" id="MDT0407714.1"/>
    </source>
</evidence>
<reference evidence="2" key="1">
    <citation type="submission" date="2023-07" db="EMBL/GenBank/DDBJ databases">
        <title>30 novel species of actinomycetes from the DSMZ collection.</title>
        <authorList>
            <person name="Nouioui I."/>
        </authorList>
    </citation>
    <scope>NUCLEOTIDE SEQUENCE [LARGE SCALE GENOMIC DNA]</scope>
    <source>
        <strain evidence="2">DSM 41979</strain>
    </source>
</reference>
<dbReference type="RefSeq" id="WP_158678506.1">
    <property type="nucleotide sequence ID" value="NZ_JAVRET010000002.1"/>
</dbReference>
<proteinExistence type="predicted"/>
<dbReference type="EMBL" id="JAVRET010000002">
    <property type="protein sequence ID" value="MDT0407714.1"/>
    <property type="molecule type" value="Genomic_DNA"/>
</dbReference>
<evidence type="ECO:0000313" key="2">
    <source>
        <dbReference type="Proteomes" id="UP001183610"/>
    </source>
</evidence>
<comment type="caution">
    <text evidence="1">The sequence shown here is derived from an EMBL/GenBank/DDBJ whole genome shotgun (WGS) entry which is preliminary data.</text>
</comment>
<keyword evidence="2" id="KW-1185">Reference proteome</keyword>
<accession>A0ABU2QWZ8</accession>
<name>A0ABU2QWZ8_9ACTN</name>
<sequence>MPMRRNTHPDGCDIAGFLNPLGSVGGHPAGPLFVQLDQEAGGEEVDLAEEAW</sequence>